<dbReference type="EMBL" id="CAKJTI010000002">
    <property type="protein sequence ID" value="CAG9611318.1"/>
    <property type="molecule type" value="Genomic_DNA"/>
</dbReference>
<protein>
    <submittedName>
        <fullName evidence="2">Uncharacterized protein</fullName>
    </submittedName>
</protein>
<accession>A0ABN7ZVP4</accession>
<feature type="transmembrane region" description="Helical" evidence="1">
    <location>
        <begin position="98"/>
        <end position="116"/>
    </location>
</feature>
<feature type="transmembrane region" description="Helical" evidence="1">
    <location>
        <begin position="74"/>
        <end position="92"/>
    </location>
</feature>
<dbReference type="RefSeq" id="WP_230573630.1">
    <property type="nucleotide sequence ID" value="NZ_CAKJTI010000002.1"/>
</dbReference>
<reference evidence="2 3" key="1">
    <citation type="submission" date="2021-10" db="EMBL/GenBank/DDBJ databases">
        <authorList>
            <person name="Criscuolo A."/>
        </authorList>
    </citation>
    <scope>NUCLEOTIDE SEQUENCE [LARGE SCALE GENOMIC DNA]</scope>
    <source>
        <strain evidence="3">CIP 111899</strain>
    </source>
</reference>
<keyword evidence="3" id="KW-1185">Reference proteome</keyword>
<keyword evidence="1" id="KW-1133">Transmembrane helix</keyword>
<keyword evidence="1" id="KW-0472">Membrane</keyword>
<name>A0ABN7ZVP4_9BACI</name>
<sequence length="125" mass="14313">MKQKNMYRLSLVQLLVFVLNLFIFSSTIRFLPWFVEDAVGWFGVLITAPLLLIIAVMMIYLQESKGYVISRTKKIIPFIASIFSICIVLLNITDLSVITALIFNLGMIIITVIFLLQDFFTLNKS</sequence>
<feature type="transmembrane region" description="Helical" evidence="1">
    <location>
        <begin position="12"/>
        <end position="35"/>
    </location>
</feature>
<comment type="caution">
    <text evidence="2">The sequence shown here is derived from an EMBL/GenBank/DDBJ whole genome shotgun (WGS) entry which is preliminary data.</text>
</comment>
<keyword evidence="1" id="KW-0812">Transmembrane</keyword>
<evidence type="ECO:0000256" key="1">
    <source>
        <dbReference type="SAM" id="Phobius"/>
    </source>
</evidence>
<feature type="transmembrane region" description="Helical" evidence="1">
    <location>
        <begin position="41"/>
        <end position="62"/>
    </location>
</feature>
<organism evidence="2 3">
    <name type="scientific">Bacillus rhizoplanae</name>
    <dbReference type="NCBI Taxonomy" id="2880966"/>
    <lineage>
        <taxon>Bacteria</taxon>
        <taxon>Bacillati</taxon>
        <taxon>Bacillota</taxon>
        <taxon>Bacilli</taxon>
        <taxon>Bacillales</taxon>
        <taxon>Bacillaceae</taxon>
        <taxon>Bacillus</taxon>
    </lineage>
</organism>
<dbReference type="Proteomes" id="UP000789423">
    <property type="component" value="Unassembled WGS sequence"/>
</dbReference>
<evidence type="ECO:0000313" key="2">
    <source>
        <dbReference type="EMBL" id="CAG9611318.1"/>
    </source>
</evidence>
<proteinExistence type="predicted"/>
<gene>
    <name evidence="2" type="ORF">BACCIP111899_00490</name>
</gene>
<evidence type="ECO:0000313" key="3">
    <source>
        <dbReference type="Proteomes" id="UP000789423"/>
    </source>
</evidence>